<dbReference type="GO" id="GO:0042753">
    <property type="term" value="P:positive regulation of circadian rhythm"/>
    <property type="evidence" value="ECO:0007669"/>
    <property type="project" value="InterPro"/>
</dbReference>
<dbReference type="PANTHER" id="PTHR33469:SF5">
    <property type="entry name" value="PROTEIN EARLY FLOWERING 4"/>
    <property type="match status" value="1"/>
</dbReference>
<dbReference type="EMBL" id="MU089724">
    <property type="protein sequence ID" value="KAF7849665.1"/>
    <property type="molecule type" value="Genomic_DNA"/>
</dbReference>
<evidence type="ECO:0000256" key="2">
    <source>
        <dbReference type="ARBA" id="ARBA00009514"/>
    </source>
</evidence>
<accession>A0A8T0CUK4</accession>
<keyword evidence="8" id="KW-1185">Reference proteome</keyword>
<comment type="caution">
    <text evidence="7">The sequence shown here is derived from an EMBL/GenBank/DDBJ whole genome shotgun (WGS) entry which is preliminary data.</text>
</comment>
<name>A0A8T0CUK4_CORYI</name>
<dbReference type="AlphaFoldDB" id="A0A8T0CUK4"/>
<comment type="subcellular location">
    <subcellularLocation>
        <location evidence="1">Nucleus</location>
    </subcellularLocation>
</comment>
<dbReference type="GO" id="GO:0005634">
    <property type="term" value="C:nucleus"/>
    <property type="evidence" value="ECO:0007669"/>
    <property type="project" value="UniProtKB-SubCell"/>
</dbReference>
<dbReference type="InterPro" id="IPR040462">
    <property type="entry name" value="EARLY_FLOWERING_4"/>
</dbReference>
<evidence type="ECO:0000256" key="4">
    <source>
        <dbReference type="ARBA" id="ARBA00023242"/>
    </source>
</evidence>
<gene>
    <name evidence="7" type="ORF">BT93_L0420</name>
</gene>
<proteinExistence type="inferred from homology"/>
<feature type="domain" description="Protein EARLY FLOWERING 4" evidence="6">
    <location>
        <begin position="87"/>
        <end position="137"/>
    </location>
</feature>
<comment type="similarity">
    <text evidence="2">Belongs to the EARLY FLOWERING 4 family.</text>
</comment>
<dbReference type="Gramene" id="rna-gnl|WGS:JABURB|Cocit.L0420.1">
    <property type="protein sequence ID" value="cds-KAF7849665.1"/>
    <property type="gene ID" value="gene-BT93_L0420"/>
</dbReference>
<dbReference type="GO" id="GO:0009649">
    <property type="term" value="P:entrainment of circadian clock"/>
    <property type="evidence" value="ECO:0007669"/>
    <property type="project" value="TreeGrafter"/>
</dbReference>
<evidence type="ECO:0000259" key="6">
    <source>
        <dbReference type="Pfam" id="PF07011"/>
    </source>
</evidence>
<dbReference type="GO" id="GO:0048511">
    <property type="term" value="P:rhythmic process"/>
    <property type="evidence" value="ECO:0007669"/>
    <property type="project" value="UniProtKB-KW"/>
</dbReference>
<sequence>MHAVSAIDVVLGEHYSLCENINHRRRKRKKKCSPKLRCRRDDQAARFLLARRIERWTTPPPTSTAAAATRARDSPKGSSEAEEALECDPEVWKMFSKSFRQVQTVLDQNRALIRQVNENHRSKSADNMVKNVALIQERRAVPAPRPKKAAPNRDPYRTLSIVWGSFWRNEGPVALGLQIRATID</sequence>
<evidence type="ECO:0000256" key="3">
    <source>
        <dbReference type="ARBA" id="ARBA00023108"/>
    </source>
</evidence>
<dbReference type="PANTHER" id="PTHR33469">
    <property type="entry name" value="PROTEIN ELF4-LIKE 4"/>
    <property type="match status" value="1"/>
</dbReference>
<evidence type="ECO:0000313" key="8">
    <source>
        <dbReference type="Proteomes" id="UP000806378"/>
    </source>
</evidence>
<protein>
    <recommendedName>
        <fullName evidence="6">Protein EARLY FLOWERING 4 domain-containing protein</fullName>
    </recommendedName>
</protein>
<dbReference type="Proteomes" id="UP000806378">
    <property type="component" value="Unassembled WGS sequence"/>
</dbReference>
<keyword evidence="4" id="KW-0539">Nucleus</keyword>
<organism evidence="7 8">
    <name type="scientific">Corymbia citriodora subsp. variegata</name>
    <dbReference type="NCBI Taxonomy" id="360336"/>
    <lineage>
        <taxon>Eukaryota</taxon>
        <taxon>Viridiplantae</taxon>
        <taxon>Streptophyta</taxon>
        <taxon>Embryophyta</taxon>
        <taxon>Tracheophyta</taxon>
        <taxon>Spermatophyta</taxon>
        <taxon>Magnoliopsida</taxon>
        <taxon>eudicotyledons</taxon>
        <taxon>Gunneridae</taxon>
        <taxon>Pentapetalae</taxon>
        <taxon>rosids</taxon>
        <taxon>malvids</taxon>
        <taxon>Myrtales</taxon>
        <taxon>Myrtaceae</taxon>
        <taxon>Myrtoideae</taxon>
        <taxon>Eucalypteae</taxon>
        <taxon>Corymbia</taxon>
    </lineage>
</organism>
<evidence type="ECO:0000256" key="1">
    <source>
        <dbReference type="ARBA" id="ARBA00004123"/>
    </source>
</evidence>
<dbReference type="InterPro" id="IPR009741">
    <property type="entry name" value="EARLY_FLOWERING_4_dom"/>
</dbReference>
<evidence type="ECO:0000313" key="7">
    <source>
        <dbReference type="EMBL" id="KAF7849665.1"/>
    </source>
</evidence>
<reference evidence="7" key="1">
    <citation type="submission" date="2020-05" db="EMBL/GenBank/DDBJ databases">
        <title>WGS assembly of Corymbia citriodora subspecies variegata.</title>
        <authorList>
            <person name="Barry K."/>
            <person name="Hundley H."/>
            <person name="Shu S."/>
            <person name="Jenkins J."/>
            <person name="Grimwood J."/>
            <person name="Baten A."/>
        </authorList>
    </citation>
    <scope>NUCLEOTIDE SEQUENCE</scope>
    <source>
        <strain evidence="7">CV2-018</strain>
    </source>
</reference>
<keyword evidence="3" id="KW-0090">Biological rhythms</keyword>
<evidence type="ECO:0000256" key="5">
    <source>
        <dbReference type="SAM" id="MobiDB-lite"/>
    </source>
</evidence>
<dbReference type="OrthoDB" id="1895690at2759"/>
<dbReference type="Pfam" id="PF07011">
    <property type="entry name" value="Elf4"/>
    <property type="match status" value="1"/>
</dbReference>
<feature type="region of interest" description="Disordered" evidence="5">
    <location>
        <begin position="58"/>
        <end position="83"/>
    </location>
</feature>